<sequence>MDLLLMFLPAIAWGVLPLFVAKVKGQPINQIFGTAIGTLLVSIIVFLLLRPTLSWQSFLLAVVTGFFWVMGQLGQYTGFREIGVSQTMPLSTGLQLVGTSLIGVLVFGEWASTSAKLFGALGILLLIVGSIFTSVHDSGVQQEANPQRTRTMVMLVLTTVGFLVYNTIPKAMAASGLAIFLPESLGMVVAVLVYIAITHQPQVLRQKASWQSVLAGLIFSVAAITYILSVRDNGVNTAFVISQLSVVLSTIGGMVFLHEHKSGRELFFTLLGLVLIVIGAITTTVF</sequence>
<dbReference type="Gene3D" id="1.10.3730.20">
    <property type="match status" value="1"/>
</dbReference>
<dbReference type="Proteomes" id="UP001596289">
    <property type="component" value="Unassembled WGS sequence"/>
</dbReference>
<evidence type="ECO:0000256" key="3">
    <source>
        <dbReference type="ARBA" id="ARBA00022448"/>
    </source>
</evidence>
<feature type="transmembrane region" description="Helical" evidence="8">
    <location>
        <begin position="235"/>
        <end position="257"/>
    </location>
</feature>
<evidence type="ECO:0000313" key="9">
    <source>
        <dbReference type="EMBL" id="MFC6170812.1"/>
    </source>
</evidence>
<dbReference type="EMBL" id="JBHSSL010000054">
    <property type="protein sequence ID" value="MFC6170812.1"/>
    <property type="molecule type" value="Genomic_DNA"/>
</dbReference>
<name>A0ABW1RH32_9LACO</name>
<feature type="transmembrane region" description="Helical" evidence="8">
    <location>
        <begin position="6"/>
        <end position="23"/>
    </location>
</feature>
<accession>A0ABW1RH32</accession>
<reference evidence="10" key="1">
    <citation type="journal article" date="2019" name="Int. J. Syst. Evol. Microbiol.">
        <title>The Global Catalogue of Microorganisms (GCM) 10K type strain sequencing project: providing services to taxonomists for standard genome sequencing and annotation.</title>
        <authorList>
            <consortium name="The Broad Institute Genomics Platform"/>
            <consortium name="The Broad Institute Genome Sequencing Center for Infectious Disease"/>
            <person name="Wu L."/>
            <person name="Ma J."/>
        </authorList>
    </citation>
    <scope>NUCLEOTIDE SEQUENCE [LARGE SCALE GENOMIC DNA]</scope>
    <source>
        <strain evidence="10">CCM 8904</strain>
    </source>
</reference>
<evidence type="ECO:0000256" key="6">
    <source>
        <dbReference type="ARBA" id="ARBA00022989"/>
    </source>
</evidence>
<evidence type="ECO:0000256" key="5">
    <source>
        <dbReference type="ARBA" id="ARBA00022692"/>
    </source>
</evidence>
<keyword evidence="7 8" id="KW-0472">Membrane</keyword>
<dbReference type="Pfam" id="PF06800">
    <property type="entry name" value="Sugar_transport"/>
    <property type="match status" value="1"/>
</dbReference>
<dbReference type="SUPFAM" id="SSF103481">
    <property type="entry name" value="Multidrug resistance efflux transporter EmrE"/>
    <property type="match status" value="2"/>
</dbReference>
<keyword evidence="6 8" id="KW-1133">Transmembrane helix</keyword>
<feature type="transmembrane region" description="Helical" evidence="8">
    <location>
        <begin position="151"/>
        <end position="168"/>
    </location>
</feature>
<comment type="subcellular location">
    <subcellularLocation>
        <location evidence="1">Cell membrane</location>
        <topology evidence="1">Multi-pass membrane protein</topology>
    </subcellularLocation>
</comment>
<dbReference type="RefSeq" id="WP_125553594.1">
    <property type="nucleotide sequence ID" value="NZ_JBHSSL010000054.1"/>
</dbReference>
<feature type="transmembrane region" description="Helical" evidence="8">
    <location>
        <begin position="266"/>
        <end position="285"/>
    </location>
</feature>
<keyword evidence="10" id="KW-1185">Reference proteome</keyword>
<gene>
    <name evidence="9" type="ORF">ACFQGP_09510</name>
</gene>
<feature type="transmembrane region" description="Helical" evidence="8">
    <location>
        <begin position="209"/>
        <end position="229"/>
    </location>
</feature>
<feature type="transmembrane region" description="Helical" evidence="8">
    <location>
        <begin position="93"/>
        <end position="111"/>
    </location>
</feature>
<proteinExistence type="inferred from homology"/>
<comment type="similarity">
    <text evidence="2">Belongs to the GRP transporter (TC 2.A.7.5) family.</text>
</comment>
<keyword evidence="5 8" id="KW-0812">Transmembrane</keyword>
<dbReference type="InterPro" id="IPR010651">
    <property type="entry name" value="Sugar_transport"/>
</dbReference>
<evidence type="ECO:0000256" key="8">
    <source>
        <dbReference type="SAM" id="Phobius"/>
    </source>
</evidence>
<dbReference type="InterPro" id="IPR037185">
    <property type="entry name" value="EmrE-like"/>
</dbReference>
<organism evidence="9 10">
    <name type="scientific">Loigolactobacillus jiayinensis</name>
    <dbReference type="NCBI Taxonomy" id="2486016"/>
    <lineage>
        <taxon>Bacteria</taxon>
        <taxon>Bacillati</taxon>
        <taxon>Bacillota</taxon>
        <taxon>Bacilli</taxon>
        <taxon>Lactobacillales</taxon>
        <taxon>Lactobacillaceae</taxon>
        <taxon>Loigolactobacillus</taxon>
    </lineage>
</organism>
<keyword evidence="3" id="KW-0813">Transport</keyword>
<feature type="transmembrane region" description="Helical" evidence="8">
    <location>
        <begin position="117"/>
        <end position="139"/>
    </location>
</feature>
<evidence type="ECO:0000256" key="4">
    <source>
        <dbReference type="ARBA" id="ARBA00022597"/>
    </source>
</evidence>
<comment type="caution">
    <text evidence="9">The sequence shown here is derived from an EMBL/GenBank/DDBJ whole genome shotgun (WGS) entry which is preliminary data.</text>
</comment>
<dbReference type="PANTHER" id="PTHR16119">
    <property type="entry name" value="TRANSMEMBRANE PROTEIN 144"/>
    <property type="match status" value="1"/>
</dbReference>
<evidence type="ECO:0000256" key="2">
    <source>
        <dbReference type="ARBA" id="ARBA00006117"/>
    </source>
</evidence>
<evidence type="ECO:0000313" key="10">
    <source>
        <dbReference type="Proteomes" id="UP001596289"/>
    </source>
</evidence>
<feature type="transmembrane region" description="Helical" evidence="8">
    <location>
        <begin position="174"/>
        <end position="197"/>
    </location>
</feature>
<feature type="transmembrane region" description="Helical" evidence="8">
    <location>
        <begin position="30"/>
        <end position="49"/>
    </location>
</feature>
<dbReference type="PANTHER" id="PTHR16119:SF17">
    <property type="entry name" value="TRANSMEMBRANE PROTEIN 144"/>
    <property type="match status" value="1"/>
</dbReference>
<evidence type="ECO:0000256" key="7">
    <source>
        <dbReference type="ARBA" id="ARBA00023136"/>
    </source>
</evidence>
<keyword evidence="4 9" id="KW-0762">Sugar transport</keyword>
<evidence type="ECO:0000256" key="1">
    <source>
        <dbReference type="ARBA" id="ARBA00004651"/>
    </source>
</evidence>
<dbReference type="CDD" id="cd23110">
    <property type="entry name" value="GRP"/>
    <property type="match status" value="1"/>
</dbReference>
<protein>
    <submittedName>
        <fullName evidence="9">GRP family sugar transporter</fullName>
    </submittedName>
</protein>
<feature type="transmembrane region" description="Helical" evidence="8">
    <location>
        <begin position="55"/>
        <end position="73"/>
    </location>
</feature>